<dbReference type="InterPro" id="IPR001100">
    <property type="entry name" value="Pyr_nuc-diS_OxRdtase"/>
</dbReference>
<dbReference type="PIRSF" id="PIRSF000350">
    <property type="entry name" value="Mercury_reductase_MerA"/>
    <property type="match status" value="1"/>
</dbReference>
<dbReference type="Gene3D" id="3.50.50.60">
    <property type="entry name" value="FAD/NAD(P)-binding domain"/>
    <property type="match status" value="2"/>
</dbReference>
<protein>
    <submittedName>
        <fullName evidence="9">Dihydrolipoamide dehydrogenase</fullName>
    </submittedName>
</protein>
<dbReference type="RefSeq" id="WP_091532471.1">
    <property type="nucleotide sequence ID" value="NZ_LT629772.1"/>
</dbReference>
<dbReference type="PANTHER" id="PTHR22912">
    <property type="entry name" value="DISULFIDE OXIDOREDUCTASE"/>
    <property type="match status" value="1"/>
</dbReference>
<feature type="binding site" evidence="5">
    <location>
        <position position="56"/>
    </location>
    <ligand>
        <name>FAD</name>
        <dbReference type="ChEBI" id="CHEBI:57692"/>
    </ligand>
</feature>
<dbReference type="InterPro" id="IPR036188">
    <property type="entry name" value="FAD/NAD-bd_sf"/>
</dbReference>
<dbReference type="GO" id="GO:0050660">
    <property type="term" value="F:flavin adenine dinucleotide binding"/>
    <property type="evidence" value="ECO:0007669"/>
    <property type="project" value="TreeGrafter"/>
</dbReference>
<feature type="domain" description="Pyridine nucleotide-disulphide oxidoreductase dimerisation" evidence="7">
    <location>
        <begin position="374"/>
        <end position="479"/>
    </location>
</feature>
<dbReference type="Proteomes" id="UP000199103">
    <property type="component" value="Chromosome I"/>
</dbReference>
<organism evidence="9 10">
    <name type="scientific">Microlunatus soli</name>
    <dbReference type="NCBI Taxonomy" id="630515"/>
    <lineage>
        <taxon>Bacteria</taxon>
        <taxon>Bacillati</taxon>
        <taxon>Actinomycetota</taxon>
        <taxon>Actinomycetes</taxon>
        <taxon>Propionibacteriales</taxon>
        <taxon>Propionibacteriaceae</taxon>
        <taxon>Microlunatus</taxon>
    </lineage>
</organism>
<evidence type="ECO:0000256" key="2">
    <source>
        <dbReference type="ARBA" id="ARBA00022630"/>
    </source>
</evidence>
<dbReference type="InterPro" id="IPR004099">
    <property type="entry name" value="Pyr_nucl-diS_OxRdtase_dimer"/>
</dbReference>
<evidence type="ECO:0000256" key="5">
    <source>
        <dbReference type="PIRSR" id="PIRSR000350-3"/>
    </source>
</evidence>
<keyword evidence="10" id="KW-1185">Reference proteome</keyword>
<evidence type="ECO:0000259" key="8">
    <source>
        <dbReference type="Pfam" id="PF07992"/>
    </source>
</evidence>
<accession>A0A1H1UT04</accession>
<dbReference type="OrthoDB" id="4763248at2"/>
<comment type="similarity">
    <text evidence="1">Belongs to the class-I pyridine nucleotide-disulfide oxidoreductase family.</text>
</comment>
<keyword evidence="3 5" id="KW-0274">FAD</keyword>
<dbReference type="GO" id="GO:0004148">
    <property type="term" value="F:dihydrolipoyl dehydrogenase (NADH) activity"/>
    <property type="evidence" value="ECO:0007669"/>
    <property type="project" value="TreeGrafter"/>
</dbReference>
<dbReference type="InterPro" id="IPR016156">
    <property type="entry name" value="FAD/NAD-linked_Rdtase_dimer_sf"/>
</dbReference>
<evidence type="ECO:0000313" key="9">
    <source>
        <dbReference type="EMBL" id="SDS74979.1"/>
    </source>
</evidence>
<reference evidence="9 10" key="1">
    <citation type="submission" date="2016-10" db="EMBL/GenBank/DDBJ databases">
        <authorList>
            <person name="de Groot N.N."/>
        </authorList>
    </citation>
    <scope>NUCLEOTIDE SEQUENCE [LARGE SCALE GENOMIC DNA]</scope>
    <source>
        <strain evidence="9 10">DSM 21800</strain>
    </source>
</reference>
<dbReference type="Pfam" id="PF02852">
    <property type="entry name" value="Pyr_redox_dim"/>
    <property type="match status" value="1"/>
</dbReference>
<evidence type="ECO:0000313" key="10">
    <source>
        <dbReference type="Proteomes" id="UP000199103"/>
    </source>
</evidence>
<feature type="binding site" evidence="5">
    <location>
        <begin position="331"/>
        <end position="334"/>
    </location>
    <ligand>
        <name>FAD</name>
        <dbReference type="ChEBI" id="CHEBI:57692"/>
    </ligand>
</feature>
<evidence type="ECO:0000256" key="3">
    <source>
        <dbReference type="ARBA" id="ARBA00022827"/>
    </source>
</evidence>
<dbReference type="AlphaFoldDB" id="A0A1H1UT04"/>
<sequence length="490" mass="51403">MTTAEQNTTFDVLVIGAGPVGENVADRVVQGGLTAAIVERELVGGECSYWACMPTKALLRDAAALRAARALPAARRAVTGDLDAAAVLARRDRFASDWNDSGQVDWLDNAGISLIRGHGRITDTLTVTVTRDDDTTTVLRARQAVVIATGSSAQLPPIRGLDDAAPWTSREAAATQTIPDRLAVIGGGVVGSEMATAFSALGSQVTLISQARLLPAVEAFAGDLVAEGLRNAGVDLHLGVDATEVRRDGDRTVRLSLSDGQEIDADEVLVATGRTPNTEDLGLDQLGLAAGSWLSVDDALAVLGDDDQPVAPGAVGRAWLYAAGDVNRRAMLTHHGKYQARALGDAIAARAHGKEPDLDTWGRHAVTADDRAVTQVIFTDPEVAVVGLSAEGAAVAGFATRIVDHDLGAVAGAALHADGYRGRARMIIDQDRNVLIGFTAVGPDVAELLHAATIAITGEVPLDRLWHAVPAYPTINEIWLRLLETDGRDH</sequence>
<feature type="binding site" evidence="5">
    <location>
        <position position="273"/>
    </location>
    <ligand>
        <name>NAD(+)</name>
        <dbReference type="ChEBI" id="CHEBI:57540"/>
    </ligand>
</feature>
<dbReference type="PRINTS" id="PR00411">
    <property type="entry name" value="PNDRDTASEI"/>
</dbReference>
<feature type="binding site" evidence="5">
    <location>
        <position position="325"/>
    </location>
    <ligand>
        <name>FAD</name>
        <dbReference type="ChEBI" id="CHEBI:57692"/>
    </ligand>
</feature>
<name>A0A1H1UT04_9ACTN</name>
<feature type="domain" description="FAD/NAD(P)-binding" evidence="8">
    <location>
        <begin position="10"/>
        <end position="339"/>
    </location>
</feature>
<dbReference type="STRING" id="630515.SAMN04489812_2899"/>
<evidence type="ECO:0000259" key="7">
    <source>
        <dbReference type="Pfam" id="PF02852"/>
    </source>
</evidence>
<dbReference type="InterPro" id="IPR023753">
    <property type="entry name" value="FAD/NAD-binding_dom"/>
</dbReference>
<gene>
    <name evidence="9" type="ORF">SAMN04489812_2899</name>
</gene>
<keyword evidence="5" id="KW-0547">Nucleotide-binding</keyword>
<evidence type="ECO:0000256" key="6">
    <source>
        <dbReference type="PIRSR" id="PIRSR000350-4"/>
    </source>
</evidence>
<dbReference type="PANTHER" id="PTHR22912:SF151">
    <property type="entry name" value="DIHYDROLIPOYL DEHYDROGENASE, MITOCHONDRIAL"/>
    <property type="match status" value="1"/>
</dbReference>
<dbReference type="SUPFAM" id="SSF55424">
    <property type="entry name" value="FAD/NAD-linked reductases, dimerisation (C-terminal) domain"/>
    <property type="match status" value="1"/>
</dbReference>
<dbReference type="SUPFAM" id="SSF51905">
    <property type="entry name" value="FAD/NAD(P)-binding domain"/>
    <property type="match status" value="1"/>
</dbReference>
<dbReference type="Pfam" id="PF07992">
    <property type="entry name" value="Pyr_redox_2"/>
    <property type="match status" value="1"/>
</dbReference>
<feature type="binding site" evidence="5">
    <location>
        <begin position="149"/>
        <end position="151"/>
    </location>
    <ligand>
        <name>FAD</name>
        <dbReference type="ChEBI" id="CHEBI:57692"/>
    </ligand>
</feature>
<feature type="binding site" evidence="5">
    <location>
        <position position="119"/>
    </location>
    <ligand>
        <name>FAD</name>
        <dbReference type="ChEBI" id="CHEBI:57692"/>
    </ligand>
</feature>
<comment type="cofactor">
    <cofactor evidence="5">
        <name>FAD</name>
        <dbReference type="ChEBI" id="CHEBI:57692"/>
    </cofactor>
    <text evidence="5">Binds 1 FAD per subunit.</text>
</comment>
<dbReference type="GO" id="GO:0006103">
    <property type="term" value="P:2-oxoglutarate metabolic process"/>
    <property type="evidence" value="ECO:0007669"/>
    <property type="project" value="TreeGrafter"/>
</dbReference>
<feature type="binding site" evidence="5">
    <location>
        <begin position="186"/>
        <end position="193"/>
    </location>
    <ligand>
        <name>NAD(+)</name>
        <dbReference type="ChEBI" id="CHEBI:57540"/>
    </ligand>
</feature>
<keyword evidence="2" id="KW-0285">Flavoprotein</keyword>
<evidence type="ECO:0000256" key="1">
    <source>
        <dbReference type="ARBA" id="ARBA00007532"/>
    </source>
</evidence>
<evidence type="ECO:0000256" key="4">
    <source>
        <dbReference type="ARBA" id="ARBA00023027"/>
    </source>
</evidence>
<dbReference type="Gene3D" id="3.30.390.30">
    <property type="match status" value="1"/>
</dbReference>
<keyword evidence="4 5" id="KW-0520">NAD</keyword>
<proteinExistence type="inferred from homology"/>
<dbReference type="PRINTS" id="PR00368">
    <property type="entry name" value="FADPNR"/>
</dbReference>
<feature type="disulfide bond" description="Redox-active" evidence="6">
    <location>
        <begin position="47"/>
        <end position="52"/>
    </location>
</feature>
<dbReference type="EMBL" id="LT629772">
    <property type="protein sequence ID" value="SDS74979.1"/>
    <property type="molecule type" value="Genomic_DNA"/>
</dbReference>
<dbReference type="InterPro" id="IPR050151">
    <property type="entry name" value="Class-I_Pyr_Nuc-Dis_Oxidored"/>
</dbReference>